<evidence type="ECO:0000259" key="20">
    <source>
        <dbReference type="Pfam" id="PF08245"/>
    </source>
</evidence>
<dbReference type="UniPathway" id="UPA00219"/>
<evidence type="ECO:0000256" key="2">
    <source>
        <dbReference type="ARBA" id="ARBA00004496"/>
    </source>
</evidence>
<evidence type="ECO:0000256" key="1">
    <source>
        <dbReference type="ARBA" id="ARBA00002734"/>
    </source>
</evidence>
<dbReference type="InterPro" id="IPR005762">
    <property type="entry name" value="MurD"/>
</dbReference>
<evidence type="ECO:0000256" key="18">
    <source>
        <dbReference type="RuleBase" id="RU003664"/>
    </source>
</evidence>
<proteinExistence type="inferred from homology"/>
<protein>
    <recommendedName>
        <fullName evidence="6 17">UDP-N-acetylmuramoylalanine--D-glutamate ligase</fullName>
        <ecNumber evidence="5 17">6.3.2.9</ecNumber>
    </recommendedName>
    <alternativeName>
        <fullName evidence="15 17">D-glutamic acid-adding enzyme</fullName>
    </alternativeName>
    <alternativeName>
        <fullName evidence="14 17">UDP-N-acetylmuramoyl-L-alanyl-D-glutamate synthetase</fullName>
    </alternativeName>
</protein>
<dbReference type="RefSeq" id="WP_160197230.1">
    <property type="nucleotide sequence ID" value="NZ_QXXA01000007.1"/>
</dbReference>
<keyword evidence="7 17" id="KW-0963">Cytoplasm</keyword>
<evidence type="ECO:0000256" key="12">
    <source>
        <dbReference type="ARBA" id="ARBA00022984"/>
    </source>
</evidence>
<dbReference type="InterPro" id="IPR004101">
    <property type="entry name" value="Mur_ligase_C"/>
</dbReference>
<evidence type="ECO:0000313" key="21">
    <source>
        <dbReference type="EMBL" id="NBI06758.1"/>
    </source>
</evidence>
<evidence type="ECO:0000256" key="5">
    <source>
        <dbReference type="ARBA" id="ARBA00012212"/>
    </source>
</evidence>
<evidence type="ECO:0000256" key="17">
    <source>
        <dbReference type="HAMAP-Rule" id="MF_00639"/>
    </source>
</evidence>
<dbReference type="GO" id="GO:0005737">
    <property type="term" value="C:cytoplasm"/>
    <property type="evidence" value="ECO:0007669"/>
    <property type="project" value="UniProtKB-SubCell"/>
</dbReference>
<dbReference type="Pfam" id="PF08245">
    <property type="entry name" value="Mur_ligase_M"/>
    <property type="match status" value="1"/>
</dbReference>
<organism evidence="21 22">
    <name type="scientific">Senegalia massiliensis</name>
    <dbReference type="NCBI Taxonomy" id="1720316"/>
    <lineage>
        <taxon>Bacteria</taxon>
        <taxon>Bacillati</taxon>
        <taxon>Bacillota</taxon>
        <taxon>Clostridia</taxon>
        <taxon>Eubacteriales</taxon>
        <taxon>Clostridiaceae</taxon>
        <taxon>Senegalia</taxon>
    </lineage>
</organism>
<gene>
    <name evidence="17" type="primary">murD</name>
    <name evidence="21" type="ORF">D3Z33_07775</name>
</gene>
<evidence type="ECO:0000256" key="10">
    <source>
        <dbReference type="ARBA" id="ARBA00022840"/>
    </source>
</evidence>
<comment type="similarity">
    <text evidence="4 17">Belongs to the MurCDEF family.</text>
</comment>
<sequence>MNIENKNVLILGLGISGVSTAKALDKLKANIIINDSKNKNELEQYIDNLKNIDIDYKLGHNNLNLKDIDLIIKSPGIKNSVPIIQDAIQKNIEVVTDIEVGYRLFKNKFIAITGTNGKTTTTTLVGKIFKEANITAHITGNIGVGILWELVNSKEEDYFIIEASSFQLENTYSFKPNISAIINFNPDHLDWHGNYMNYKNSKIKVLRNQDEKDFTILNYDDLEVKKLADSTKAKVIYFSQKQKLNRGIFINCGHIVYSDGIKSINIIKLDDIKVPGKHNIENIMTSIGICLAANIDINNIKKSISDFQGVSHRLEFVDEINGVRYYNDSKATNVDASIQAINAIKKDIILIAGGYNKDSSYDELIKVSKGKIDNLILLGQTANEIKKVAEKYDIENIYMVNNMKEAVYKAYNLASSNSTILLSPACASWDMYNNYEERGDEFKNMVKSIRRNHNGQKG</sequence>
<keyword evidence="8 17" id="KW-0436">Ligase</keyword>
<dbReference type="EC" id="6.3.2.9" evidence="5 17"/>
<feature type="domain" description="Mur ligase C-terminal" evidence="19">
    <location>
        <begin position="312"/>
        <end position="426"/>
    </location>
</feature>
<dbReference type="GO" id="GO:0051301">
    <property type="term" value="P:cell division"/>
    <property type="evidence" value="ECO:0007669"/>
    <property type="project" value="UniProtKB-KW"/>
</dbReference>
<reference evidence="21 22" key="1">
    <citation type="submission" date="2018-08" db="EMBL/GenBank/DDBJ databases">
        <title>Murine metabolic-syndrome-specific gut microbial biobank.</title>
        <authorList>
            <person name="Liu C."/>
        </authorList>
    </citation>
    <scope>NUCLEOTIDE SEQUENCE [LARGE SCALE GENOMIC DNA]</scope>
    <source>
        <strain evidence="21 22">583</strain>
    </source>
</reference>
<dbReference type="NCBIfam" id="TIGR01087">
    <property type="entry name" value="murD"/>
    <property type="match status" value="1"/>
</dbReference>
<evidence type="ECO:0000256" key="15">
    <source>
        <dbReference type="ARBA" id="ARBA00032324"/>
    </source>
</evidence>
<dbReference type="AlphaFoldDB" id="A0A845QZY1"/>
<dbReference type="Proteomes" id="UP000467132">
    <property type="component" value="Unassembled WGS sequence"/>
</dbReference>
<feature type="binding site" evidence="17">
    <location>
        <begin position="114"/>
        <end position="120"/>
    </location>
    <ligand>
        <name>ATP</name>
        <dbReference type="ChEBI" id="CHEBI:30616"/>
    </ligand>
</feature>
<keyword evidence="22" id="KW-1185">Reference proteome</keyword>
<evidence type="ECO:0000256" key="8">
    <source>
        <dbReference type="ARBA" id="ARBA00022598"/>
    </source>
</evidence>
<dbReference type="GO" id="GO:0005524">
    <property type="term" value="F:ATP binding"/>
    <property type="evidence" value="ECO:0007669"/>
    <property type="project" value="UniProtKB-UniRule"/>
</dbReference>
<accession>A0A845QZY1</accession>
<dbReference type="GO" id="GO:0008360">
    <property type="term" value="P:regulation of cell shape"/>
    <property type="evidence" value="ECO:0007669"/>
    <property type="project" value="UniProtKB-KW"/>
</dbReference>
<dbReference type="SUPFAM" id="SSF53244">
    <property type="entry name" value="MurD-like peptide ligases, peptide-binding domain"/>
    <property type="match status" value="1"/>
</dbReference>
<comment type="caution">
    <text evidence="21">The sequence shown here is derived from an EMBL/GenBank/DDBJ whole genome shotgun (WGS) entry which is preliminary data.</text>
</comment>
<evidence type="ECO:0000256" key="3">
    <source>
        <dbReference type="ARBA" id="ARBA00004752"/>
    </source>
</evidence>
<evidence type="ECO:0000256" key="6">
    <source>
        <dbReference type="ARBA" id="ARBA00015655"/>
    </source>
</evidence>
<dbReference type="Gene3D" id="3.40.1190.10">
    <property type="entry name" value="Mur-like, catalytic domain"/>
    <property type="match status" value="1"/>
</dbReference>
<dbReference type="InterPro" id="IPR013221">
    <property type="entry name" value="Mur_ligase_cen"/>
</dbReference>
<evidence type="ECO:0000256" key="7">
    <source>
        <dbReference type="ARBA" id="ARBA00022490"/>
    </source>
</evidence>
<evidence type="ECO:0000259" key="19">
    <source>
        <dbReference type="Pfam" id="PF02875"/>
    </source>
</evidence>
<dbReference type="Pfam" id="PF02875">
    <property type="entry name" value="Mur_ligase_C"/>
    <property type="match status" value="1"/>
</dbReference>
<comment type="function">
    <text evidence="1 17 18">Cell wall formation. Catalyzes the addition of glutamate to the nucleotide precursor UDP-N-acetylmuramoyl-L-alanine (UMA).</text>
</comment>
<evidence type="ECO:0000256" key="16">
    <source>
        <dbReference type="ARBA" id="ARBA00047632"/>
    </source>
</evidence>
<evidence type="ECO:0000256" key="4">
    <source>
        <dbReference type="ARBA" id="ARBA00010416"/>
    </source>
</evidence>
<dbReference type="GO" id="GO:0071555">
    <property type="term" value="P:cell wall organization"/>
    <property type="evidence" value="ECO:0007669"/>
    <property type="project" value="UniProtKB-KW"/>
</dbReference>
<dbReference type="SUPFAM" id="SSF53623">
    <property type="entry name" value="MurD-like peptide ligases, catalytic domain"/>
    <property type="match status" value="1"/>
</dbReference>
<keyword evidence="13 17" id="KW-0961">Cell wall biogenesis/degradation</keyword>
<dbReference type="Pfam" id="PF21799">
    <property type="entry name" value="MurD-like_N"/>
    <property type="match status" value="1"/>
</dbReference>
<dbReference type="GO" id="GO:0009252">
    <property type="term" value="P:peptidoglycan biosynthetic process"/>
    <property type="evidence" value="ECO:0007669"/>
    <property type="project" value="UniProtKB-UniRule"/>
</dbReference>
<evidence type="ECO:0000256" key="14">
    <source>
        <dbReference type="ARBA" id="ARBA00030398"/>
    </source>
</evidence>
<dbReference type="SUPFAM" id="SSF51984">
    <property type="entry name" value="MurCD N-terminal domain"/>
    <property type="match status" value="1"/>
</dbReference>
<evidence type="ECO:0000256" key="9">
    <source>
        <dbReference type="ARBA" id="ARBA00022741"/>
    </source>
</evidence>
<keyword evidence="17 18" id="KW-0131">Cell cycle</keyword>
<comment type="subcellular location">
    <subcellularLocation>
        <location evidence="2 17 18">Cytoplasm</location>
    </subcellularLocation>
</comment>
<dbReference type="InterPro" id="IPR036615">
    <property type="entry name" value="Mur_ligase_C_dom_sf"/>
</dbReference>
<dbReference type="Gene3D" id="3.40.50.720">
    <property type="entry name" value="NAD(P)-binding Rossmann-like Domain"/>
    <property type="match status" value="1"/>
</dbReference>
<keyword evidence="11 17" id="KW-0133">Cell shape</keyword>
<keyword evidence="10 17" id="KW-0067">ATP-binding</keyword>
<feature type="domain" description="Mur ligase central" evidence="20">
    <location>
        <begin position="112"/>
        <end position="289"/>
    </location>
</feature>
<dbReference type="OrthoDB" id="9809796at2"/>
<dbReference type="PANTHER" id="PTHR43692">
    <property type="entry name" value="UDP-N-ACETYLMURAMOYLALANINE--D-GLUTAMATE LIGASE"/>
    <property type="match status" value="1"/>
</dbReference>
<dbReference type="InterPro" id="IPR036565">
    <property type="entry name" value="Mur-like_cat_sf"/>
</dbReference>
<evidence type="ECO:0000313" key="22">
    <source>
        <dbReference type="Proteomes" id="UP000467132"/>
    </source>
</evidence>
<evidence type="ECO:0000256" key="11">
    <source>
        <dbReference type="ARBA" id="ARBA00022960"/>
    </source>
</evidence>
<evidence type="ECO:0000256" key="13">
    <source>
        <dbReference type="ARBA" id="ARBA00023316"/>
    </source>
</evidence>
<keyword evidence="9 17" id="KW-0547">Nucleotide-binding</keyword>
<dbReference type="Gene3D" id="3.90.190.20">
    <property type="entry name" value="Mur ligase, C-terminal domain"/>
    <property type="match status" value="1"/>
</dbReference>
<comment type="catalytic activity">
    <reaction evidence="16 17 18">
        <text>UDP-N-acetyl-alpha-D-muramoyl-L-alanine + D-glutamate + ATP = UDP-N-acetyl-alpha-D-muramoyl-L-alanyl-D-glutamate + ADP + phosphate + H(+)</text>
        <dbReference type="Rhea" id="RHEA:16429"/>
        <dbReference type="ChEBI" id="CHEBI:15378"/>
        <dbReference type="ChEBI" id="CHEBI:29986"/>
        <dbReference type="ChEBI" id="CHEBI:30616"/>
        <dbReference type="ChEBI" id="CHEBI:43474"/>
        <dbReference type="ChEBI" id="CHEBI:83898"/>
        <dbReference type="ChEBI" id="CHEBI:83900"/>
        <dbReference type="ChEBI" id="CHEBI:456216"/>
        <dbReference type="EC" id="6.3.2.9"/>
    </reaction>
</comment>
<dbReference type="HAMAP" id="MF_00639">
    <property type="entry name" value="MurD"/>
    <property type="match status" value="1"/>
</dbReference>
<dbReference type="GO" id="GO:0008764">
    <property type="term" value="F:UDP-N-acetylmuramoylalanine-D-glutamate ligase activity"/>
    <property type="evidence" value="ECO:0007669"/>
    <property type="project" value="UniProtKB-UniRule"/>
</dbReference>
<dbReference type="EMBL" id="QXXA01000007">
    <property type="protein sequence ID" value="NBI06758.1"/>
    <property type="molecule type" value="Genomic_DNA"/>
</dbReference>
<name>A0A845QZY1_9CLOT</name>
<keyword evidence="12 17" id="KW-0573">Peptidoglycan synthesis</keyword>
<dbReference type="PANTHER" id="PTHR43692:SF1">
    <property type="entry name" value="UDP-N-ACETYLMURAMOYLALANINE--D-GLUTAMATE LIGASE"/>
    <property type="match status" value="1"/>
</dbReference>
<comment type="pathway">
    <text evidence="3 17 18">Cell wall biogenesis; peptidoglycan biosynthesis.</text>
</comment>
<keyword evidence="17 18" id="KW-0132">Cell division</keyword>